<evidence type="ECO:0000313" key="2">
    <source>
        <dbReference type="EMBL" id="SLM52322.1"/>
    </source>
</evidence>
<keyword evidence="3" id="KW-1185">Reference proteome</keyword>
<name>A0A1W1IH20_9LACT</name>
<reference evidence="3" key="1">
    <citation type="submission" date="2016-04" db="EMBL/GenBank/DDBJ databases">
        <authorList>
            <person name="Strepis N."/>
        </authorList>
    </citation>
    <scope>NUCLEOTIDE SEQUENCE [LARGE SCALE GENOMIC DNA]</scope>
</reference>
<proteinExistence type="predicted"/>
<evidence type="ECO:0000313" key="3">
    <source>
        <dbReference type="Proteomes" id="UP000195985"/>
    </source>
</evidence>
<keyword evidence="1" id="KW-1133">Transmembrane helix</keyword>
<keyword evidence="1" id="KW-0812">Transmembrane</keyword>
<organism evidence="2 3">
    <name type="scientific">Trichococcus pasteurii</name>
    <dbReference type="NCBI Taxonomy" id="43064"/>
    <lineage>
        <taxon>Bacteria</taxon>
        <taxon>Bacillati</taxon>
        <taxon>Bacillota</taxon>
        <taxon>Bacilli</taxon>
        <taxon>Lactobacillales</taxon>
        <taxon>Carnobacteriaceae</taxon>
        <taxon>Trichococcus</taxon>
    </lineage>
</organism>
<dbReference type="STRING" id="43064.SAMN04488086_1147"/>
<protein>
    <submittedName>
        <fullName evidence="2">Uncharacterized protein</fullName>
    </submittedName>
</protein>
<accession>A0A1W1IH20</accession>
<dbReference type="EMBL" id="FWEY01000005">
    <property type="protein sequence ID" value="SLM52322.1"/>
    <property type="molecule type" value="Genomic_DNA"/>
</dbReference>
<dbReference type="AlphaFoldDB" id="A0A1W1IH20"/>
<dbReference type="RefSeq" id="WP_086943084.1">
    <property type="nucleotide sequence ID" value="NZ_FONM01000014.1"/>
</dbReference>
<dbReference type="OrthoDB" id="1920380at2"/>
<feature type="transmembrane region" description="Helical" evidence="1">
    <location>
        <begin position="133"/>
        <end position="151"/>
    </location>
</feature>
<keyword evidence="1" id="KW-0472">Membrane</keyword>
<feature type="transmembrane region" description="Helical" evidence="1">
    <location>
        <begin position="102"/>
        <end position="121"/>
    </location>
</feature>
<evidence type="ECO:0000256" key="1">
    <source>
        <dbReference type="SAM" id="Phobius"/>
    </source>
</evidence>
<sequence>MQQNEKFKDWLFRYQSFYRVRRTDKSKQRFLSALVADISDMRKDVQVIEYNRHKKYASRNIYVGDIEKADRIICTYYDTPIQHFGPYVLFDREAQEKRTTSFIIVSSVLLIMAGIAGTLLYTQYASDAFDVLSLRNLLTALAYGIYFYLLGKVTKGLPKRRTLIRNTSSVLAMLVMISEAKGEKTAFAFVDEGIFGESGLEAMLTPQNKKAKIFFLDCVGADAPLHVIGNDVSKAKLSELSIDHQSSDERITYIFSAKTSEKEKKTSFYLDRADLDRKTLNMENIEKVMELCR</sequence>
<dbReference type="Proteomes" id="UP000195985">
    <property type="component" value="Unassembled WGS sequence"/>
</dbReference>
<gene>
    <name evidence="2" type="ORF">TPAS_2016</name>
</gene>